<dbReference type="Gene3D" id="3.30.300.30">
    <property type="match status" value="1"/>
</dbReference>
<reference evidence="4" key="1">
    <citation type="journal article" date="2023" name="Mol. Phylogenet. Evol.">
        <title>Genome-scale phylogeny and comparative genomics of the fungal order Sordariales.</title>
        <authorList>
            <person name="Hensen N."/>
            <person name="Bonometti L."/>
            <person name="Westerberg I."/>
            <person name="Brannstrom I.O."/>
            <person name="Guillou S."/>
            <person name="Cros-Aarteil S."/>
            <person name="Calhoun S."/>
            <person name="Haridas S."/>
            <person name="Kuo A."/>
            <person name="Mondo S."/>
            <person name="Pangilinan J."/>
            <person name="Riley R."/>
            <person name="LaButti K."/>
            <person name="Andreopoulos B."/>
            <person name="Lipzen A."/>
            <person name="Chen C."/>
            <person name="Yan M."/>
            <person name="Daum C."/>
            <person name="Ng V."/>
            <person name="Clum A."/>
            <person name="Steindorff A."/>
            <person name="Ohm R.A."/>
            <person name="Martin F."/>
            <person name="Silar P."/>
            <person name="Natvig D.O."/>
            <person name="Lalanne C."/>
            <person name="Gautier V."/>
            <person name="Ament-Velasquez S.L."/>
            <person name="Kruys A."/>
            <person name="Hutchinson M.I."/>
            <person name="Powell A.J."/>
            <person name="Barry K."/>
            <person name="Miller A.N."/>
            <person name="Grigoriev I.V."/>
            <person name="Debuchy R."/>
            <person name="Gladieux P."/>
            <person name="Hiltunen Thoren M."/>
            <person name="Johannesson H."/>
        </authorList>
    </citation>
    <scope>NUCLEOTIDE SEQUENCE</scope>
    <source>
        <strain evidence="4">CBS 314.62</strain>
    </source>
</reference>
<evidence type="ECO:0000256" key="1">
    <source>
        <dbReference type="ARBA" id="ARBA00006432"/>
    </source>
</evidence>
<comment type="similarity">
    <text evidence="1">Belongs to the ATP-dependent AMP-binding enzyme family.</text>
</comment>
<dbReference type="InterPro" id="IPR020845">
    <property type="entry name" value="AMP-binding_CS"/>
</dbReference>
<comment type="caution">
    <text evidence="4">The sequence shown here is derived from an EMBL/GenBank/DDBJ whole genome shotgun (WGS) entry which is preliminary data.</text>
</comment>
<feature type="domain" description="Acetyl-coenzyme A synthetase N-terminal" evidence="3">
    <location>
        <begin position="69"/>
        <end position="126"/>
    </location>
</feature>
<dbReference type="PROSITE" id="PS00455">
    <property type="entry name" value="AMP_BINDING"/>
    <property type="match status" value="1"/>
</dbReference>
<dbReference type="GO" id="GO:0006629">
    <property type="term" value="P:lipid metabolic process"/>
    <property type="evidence" value="ECO:0007669"/>
    <property type="project" value="InterPro"/>
</dbReference>
<dbReference type="InterPro" id="IPR042099">
    <property type="entry name" value="ANL_N_sf"/>
</dbReference>
<dbReference type="NCBIfam" id="TIGR01217">
    <property type="entry name" value="ac_ac_CoA_syn"/>
    <property type="match status" value="1"/>
</dbReference>
<evidence type="ECO:0000313" key="4">
    <source>
        <dbReference type="EMBL" id="KAK3684812.1"/>
    </source>
</evidence>
<dbReference type="Proteomes" id="UP001270362">
    <property type="component" value="Unassembled WGS sequence"/>
</dbReference>
<accession>A0AAE1C9S0</accession>
<dbReference type="InterPro" id="IPR000873">
    <property type="entry name" value="AMP-dep_synth/lig_dom"/>
</dbReference>
<reference evidence="4" key="2">
    <citation type="submission" date="2023-06" db="EMBL/GenBank/DDBJ databases">
        <authorList>
            <consortium name="Lawrence Berkeley National Laboratory"/>
            <person name="Haridas S."/>
            <person name="Hensen N."/>
            <person name="Bonometti L."/>
            <person name="Westerberg I."/>
            <person name="Brannstrom I.O."/>
            <person name="Guillou S."/>
            <person name="Cros-Aarteil S."/>
            <person name="Calhoun S."/>
            <person name="Kuo A."/>
            <person name="Mondo S."/>
            <person name="Pangilinan J."/>
            <person name="Riley R."/>
            <person name="Labutti K."/>
            <person name="Andreopoulos B."/>
            <person name="Lipzen A."/>
            <person name="Chen C."/>
            <person name="Yanf M."/>
            <person name="Daum C."/>
            <person name="Ng V."/>
            <person name="Clum A."/>
            <person name="Steindorff A."/>
            <person name="Ohm R."/>
            <person name="Martin F."/>
            <person name="Silar P."/>
            <person name="Natvig D."/>
            <person name="Lalanne C."/>
            <person name="Gautier V."/>
            <person name="Ament-Velasquez S.L."/>
            <person name="Kruys A."/>
            <person name="Hutchinson M.I."/>
            <person name="Powell A.J."/>
            <person name="Barry K."/>
            <person name="Miller A.N."/>
            <person name="Grigoriev I.V."/>
            <person name="Debuchy R."/>
            <person name="Gladieux P."/>
            <person name="Thoren M.H."/>
            <person name="Johannesson H."/>
        </authorList>
    </citation>
    <scope>NUCLEOTIDE SEQUENCE</scope>
    <source>
        <strain evidence="4">CBS 314.62</strain>
    </source>
</reference>
<dbReference type="InterPro" id="IPR005914">
    <property type="entry name" value="Acac_CoA_synth"/>
</dbReference>
<feature type="domain" description="AMP-dependent synthetase/ligase" evidence="2">
    <location>
        <begin position="149"/>
        <end position="535"/>
    </location>
</feature>
<dbReference type="Pfam" id="PF00501">
    <property type="entry name" value="AMP-binding"/>
    <property type="match status" value="1"/>
</dbReference>
<dbReference type="Gene3D" id="3.40.50.12780">
    <property type="entry name" value="N-terminal domain of ligase-like"/>
    <property type="match status" value="1"/>
</dbReference>
<proteinExistence type="inferred from homology"/>
<evidence type="ECO:0008006" key="6">
    <source>
        <dbReference type="Google" id="ProtNLM"/>
    </source>
</evidence>
<keyword evidence="5" id="KW-1185">Reference proteome</keyword>
<dbReference type="PANTHER" id="PTHR42921:SF4">
    <property type="entry name" value="ACETOACETYL-COA SYNTHASE (AFU_ORTHOLOGUE AFUA_8G04770)"/>
    <property type="match status" value="1"/>
</dbReference>
<dbReference type="InterPro" id="IPR045851">
    <property type="entry name" value="AMP-bd_C_sf"/>
</dbReference>
<evidence type="ECO:0000259" key="2">
    <source>
        <dbReference type="Pfam" id="PF00501"/>
    </source>
</evidence>
<dbReference type="Pfam" id="PF16177">
    <property type="entry name" value="ACAS_N"/>
    <property type="match status" value="1"/>
</dbReference>
<organism evidence="4 5">
    <name type="scientific">Podospora appendiculata</name>
    <dbReference type="NCBI Taxonomy" id="314037"/>
    <lineage>
        <taxon>Eukaryota</taxon>
        <taxon>Fungi</taxon>
        <taxon>Dikarya</taxon>
        <taxon>Ascomycota</taxon>
        <taxon>Pezizomycotina</taxon>
        <taxon>Sordariomycetes</taxon>
        <taxon>Sordariomycetidae</taxon>
        <taxon>Sordariales</taxon>
        <taxon>Podosporaceae</taxon>
        <taxon>Podospora</taxon>
    </lineage>
</organism>
<sequence length="732" mass="80347">MEEESRAVGRKLWEHPDPESTSMWQFMQDVNSKHGLQLQVSFISFHDILFFIIFYSPFVTNIPYLKTFQDLHAYSLAQRSQFWSDVFVAANLIHGGSYTTVYDESRTIDTIPRWFEGVELNFAENVLFSRGAGSDSDPGQRTMAGKEDAKVAVTEVREGGSAVRDVTYGELRVRAGQLANAMAAHGVGKGDRVVVVGSNSVETLLVWLATCWVGAIFSSSSTDMGVKGILQRAVQVNPAFLFMDDAALYNGKVVDLRQKMADIVDGLHACSNFRGVVAIHRFRDEPPRDLSAVPRAQPWTAFLANARLTPPPFTRIGFHEPFLICYSSGTTGIPKAIVHSVGGVVLNYFKEGGLHEGLGPHSVTLQYTTTGWIMYLASVGVLLFGGRTIMYDGSPFQPDAGILVRTAAEHRATKLGVSPRWMFELSKNNLAPRAMADLSHLRTVTSTGMVLSDQLFEWFYDTGFPPHVHLGNISGGTDIAGCFGLLNPLTPVYVGGGTQGPSLGLHIAIYDALLPDGPGAPLPHGVPGELVAAAPFPNVPCFFWGDGDPLHPPGPKYRAAYFARFDNVWAHGDFCRVHPVTGNISFLGRADGVLNPSGVRFGSAEIYGVMERYFADRVQDSLCVGQRRPQDDDESVMLFLLMKPGVKFSRALVAEVKKRVGEDLSKRHVPRFVFETPEIPTTINLKKVELPVKQIVSGQTITASGTLANPQSLDFYYRFVKVEDLVGPREKL</sequence>
<dbReference type="GO" id="GO:0030729">
    <property type="term" value="F:acetoacetate-CoA ligase activity"/>
    <property type="evidence" value="ECO:0007669"/>
    <property type="project" value="InterPro"/>
</dbReference>
<evidence type="ECO:0000259" key="3">
    <source>
        <dbReference type="Pfam" id="PF16177"/>
    </source>
</evidence>
<protein>
    <recommendedName>
        <fullName evidence="6">Acetoacetyl-coenzyme A synthetase</fullName>
    </recommendedName>
</protein>
<evidence type="ECO:0000313" key="5">
    <source>
        <dbReference type="Proteomes" id="UP001270362"/>
    </source>
</evidence>
<name>A0AAE1C9S0_9PEZI</name>
<dbReference type="InterPro" id="IPR032387">
    <property type="entry name" value="ACAS_N"/>
</dbReference>
<gene>
    <name evidence="4" type="ORF">B0T22DRAFT_199048</name>
</gene>
<dbReference type="PANTHER" id="PTHR42921">
    <property type="entry name" value="ACETOACETYL-COA SYNTHETASE"/>
    <property type="match status" value="1"/>
</dbReference>
<dbReference type="SUPFAM" id="SSF56801">
    <property type="entry name" value="Acetyl-CoA synthetase-like"/>
    <property type="match status" value="1"/>
</dbReference>
<dbReference type="EMBL" id="JAULSO010000003">
    <property type="protein sequence ID" value="KAK3684812.1"/>
    <property type="molecule type" value="Genomic_DNA"/>
</dbReference>
<dbReference type="AlphaFoldDB" id="A0AAE1C9S0"/>